<reference evidence="2" key="1">
    <citation type="journal article" date="2019" name="Int. J. Syst. Evol. Microbiol.">
        <title>The Global Catalogue of Microorganisms (GCM) 10K type strain sequencing project: providing services to taxonomists for standard genome sequencing and annotation.</title>
        <authorList>
            <consortium name="The Broad Institute Genomics Platform"/>
            <consortium name="The Broad Institute Genome Sequencing Center for Infectious Disease"/>
            <person name="Wu L."/>
            <person name="Ma J."/>
        </authorList>
    </citation>
    <scope>NUCLEOTIDE SEQUENCE [LARGE SCALE GENOMIC DNA]</scope>
    <source>
        <strain evidence="2">LMG 29894</strain>
    </source>
</reference>
<accession>A0ABV8MID6</accession>
<protein>
    <submittedName>
        <fullName evidence="1">Uncharacterized protein</fullName>
    </submittedName>
</protein>
<keyword evidence="2" id="KW-1185">Reference proteome</keyword>
<sequence length="222" mass="24451">MPVPIDFWKLVEQLGEHIGQPLAEVQQAIPLPLREKSANPYFSFQTAEPFVLASGEGVANLDIRLAKAEQLVKLLAFDVLGPCVTLAMLNEHYPRLCLTQLPRGRSLDEQTYHSVELEAGRLSFGFKGLCCITQSQVECPLCRTEFRGEPPWWACPAARSDSRSHSVRGFRRPAVRDVGPAVARPTRLITASLSLRWAAQSVCSCQGWASRRGGTSNSAPHA</sequence>
<dbReference type="Proteomes" id="UP001595791">
    <property type="component" value="Unassembled WGS sequence"/>
</dbReference>
<proteinExistence type="predicted"/>
<name>A0ABV8MID6_9NEIS</name>
<dbReference type="RefSeq" id="WP_378160052.1">
    <property type="nucleotide sequence ID" value="NZ_JBHSBU010000001.1"/>
</dbReference>
<evidence type="ECO:0000313" key="1">
    <source>
        <dbReference type="EMBL" id="MFC4157909.1"/>
    </source>
</evidence>
<comment type="caution">
    <text evidence="1">The sequence shown here is derived from an EMBL/GenBank/DDBJ whole genome shotgun (WGS) entry which is preliminary data.</text>
</comment>
<organism evidence="1 2">
    <name type="scientific">Chitinimonas lacunae</name>
    <dbReference type="NCBI Taxonomy" id="1963018"/>
    <lineage>
        <taxon>Bacteria</taxon>
        <taxon>Pseudomonadati</taxon>
        <taxon>Pseudomonadota</taxon>
        <taxon>Betaproteobacteria</taxon>
        <taxon>Neisseriales</taxon>
        <taxon>Chitinibacteraceae</taxon>
        <taxon>Chitinimonas</taxon>
    </lineage>
</organism>
<gene>
    <name evidence="1" type="ORF">ACFOW7_00930</name>
</gene>
<dbReference type="EMBL" id="JBHSBU010000001">
    <property type="protein sequence ID" value="MFC4157909.1"/>
    <property type="molecule type" value="Genomic_DNA"/>
</dbReference>
<evidence type="ECO:0000313" key="2">
    <source>
        <dbReference type="Proteomes" id="UP001595791"/>
    </source>
</evidence>